<accession>A0A1F7GAJ6</accession>
<comment type="caution">
    <text evidence="1">The sequence shown here is derived from an EMBL/GenBank/DDBJ whole genome shotgun (WGS) entry which is preliminary data.</text>
</comment>
<gene>
    <name evidence="1" type="ORF">A2690_04550</name>
</gene>
<reference evidence="1 2" key="1">
    <citation type="journal article" date="2016" name="Nat. Commun.">
        <title>Thousands of microbial genomes shed light on interconnected biogeochemical processes in an aquifer system.</title>
        <authorList>
            <person name="Anantharaman K."/>
            <person name="Brown C.T."/>
            <person name="Hug L.A."/>
            <person name="Sharon I."/>
            <person name="Castelle C.J."/>
            <person name="Probst A.J."/>
            <person name="Thomas B.C."/>
            <person name="Singh A."/>
            <person name="Wilkins M.J."/>
            <person name="Karaoz U."/>
            <person name="Brodie E.L."/>
            <person name="Williams K.H."/>
            <person name="Hubbard S.S."/>
            <person name="Banfield J.F."/>
        </authorList>
    </citation>
    <scope>NUCLEOTIDE SEQUENCE [LARGE SCALE GENOMIC DNA]</scope>
</reference>
<dbReference type="AlphaFoldDB" id="A0A1F7GAJ6"/>
<evidence type="ECO:0000313" key="1">
    <source>
        <dbReference type="EMBL" id="OGK15896.1"/>
    </source>
</evidence>
<dbReference type="Proteomes" id="UP000178372">
    <property type="component" value="Unassembled WGS sequence"/>
</dbReference>
<name>A0A1F7GAJ6_9BACT</name>
<organism evidence="1 2">
    <name type="scientific">Candidatus Roizmanbacteria bacterium RIFCSPHIGHO2_01_FULL_39_12b</name>
    <dbReference type="NCBI Taxonomy" id="1802030"/>
    <lineage>
        <taxon>Bacteria</taxon>
        <taxon>Candidatus Roizmaniibacteriota</taxon>
    </lineage>
</organism>
<sequence length="887" mass="99740">MDTKWLGYLTAGAWIPGGNLLAGKLFTPLGSLKSGERKTEYGLSEKVYAYRGKEPLSVGTETLQRGDLMMWLDLPRVYKPESEGNRVLDYDRTLELQKLIIEEQLKRQDGPLSDSRIKVIAVRSLADNLSNKKNRTKAQSIFDDKDTLVDTYKGEEILLLTKDEFNDLLYKEDEVFAQLIDALGDPSIKQFYELMEKSRGGEEFERARGLLRRSLTCYLERELSLDFNGPEVRYSLRGGSTKEKMHRMVELLDHATYGRQFRQVNMTTGSIELRSVSDLLMLDEVDLDTLTTEIRHGHNRAKISAFLLDILDERTKIKGAEKGEDDEKKPLVEFIKELQDAGYQVRAQPTQEISRVRTFTRHIKGLLRRPIYPLSTFLIAWGLMHGPNLTKYADYLFSDGTGPTRTTELSPSMSGFKTGRSNAPIQAWSIAASDDRKMGGYYITETTSEFKHGSWQMERRTKEEIPVIQLKDFTHGNSYPSRPLPRGSDEIFMLRNFTLAPLATVEFKVPIKEGYTIANIFVQNLQGSRVNSRAFKLIDGTVLVKISGTSPLFTQAYIYANLSPNKEAGVKAVAPIFLEGVDDKDILSERLELAAEVGITSSTGTGEIFRKVRESKLYSVTDPTGGKLVNEHDIEERFRTEKGMSTCDCDVCNEQALISNTIVHPDSKVNMALGYMAGVGVARNTQVSDRNPWVDFEDGHYTMVGSLRDDTYHGFAVNDRGEVLDATATKMADDPATKAYIEQLSRPSTGDPLSRPDYLDALNSLIAAGGLLSGTIMARRMRKMMRDRDIHVNPKETMRGIIDTSVPQGQMRNAYRFLSALSHSSTGIDNVSVPKGRITLDRLRDNSTADKLRAYLDSPKHYEKRSGLDRIDAGIARFLATMILRGF</sequence>
<evidence type="ECO:0000313" key="2">
    <source>
        <dbReference type="Proteomes" id="UP000178372"/>
    </source>
</evidence>
<dbReference type="EMBL" id="MFZF01000023">
    <property type="protein sequence ID" value="OGK15896.1"/>
    <property type="molecule type" value="Genomic_DNA"/>
</dbReference>
<proteinExistence type="predicted"/>
<protein>
    <submittedName>
        <fullName evidence="1">Uncharacterized protein</fullName>
    </submittedName>
</protein>